<evidence type="ECO:0000256" key="11">
    <source>
        <dbReference type="SAM" id="MobiDB-lite"/>
    </source>
</evidence>
<protein>
    <recommendedName>
        <fullName evidence="10">Pectate lyase</fullName>
        <ecNumber evidence="10">4.2.2.2</ecNumber>
    </recommendedName>
</protein>
<comment type="catalytic activity">
    <reaction evidence="1 10">
        <text>Eliminative cleavage of (1-&gt;4)-alpha-D-galacturonan to give oligosaccharides with 4-deoxy-alpha-D-galact-4-enuronosyl groups at their non-reducing ends.</text>
        <dbReference type="EC" id="4.2.2.2"/>
    </reaction>
</comment>
<keyword evidence="13" id="KW-1185">Reference proteome</keyword>
<evidence type="ECO:0000313" key="12">
    <source>
        <dbReference type="EMBL" id="KAL0571259.1"/>
    </source>
</evidence>
<evidence type="ECO:0000256" key="6">
    <source>
        <dbReference type="ARBA" id="ARBA00022729"/>
    </source>
</evidence>
<evidence type="ECO:0000313" key="13">
    <source>
        <dbReference type="Proteomes" id="UP001465976"/>
    </source>
</evidence>
<keyword evidence="5 10" id="KW-0964">Secreted</keyword>
<dbReference type="InterPro" id="IPR011050">
    <property type="entry name" value="Pectin_lyase_fold/virulence"/>
</dbReference>
<comment type="similarity">
    <text evidence="4 10">Belongs to the polysaccharide lyase 3 family.</text>
</comment>
<keyword evidence="7 10" id="KW-0106">Calcium</keyword>
<comment type="cofactor">
    <cofactor evidence="2 10">
        <name>Ca(2+)</name>
        <dbReference type="ChEBI" id="CHEBI:29108"/>
    </cofactor>
</comment>
<dbReference type="EMBL" id="JBAHYK010000796">
    <property type="protein sequence ID" value="KAL0571259.1"/>
    <property type="molecule type" value="Genomic_DNA"/>
</dbReference>
<accession>A0ABR3F7S2</accession>
<comment type="caution">
    <text evidence="12">The sequence shown here is derived from an EMBL/GenBank/DDBJ whole genome shotgun (WGS) entry which is preliminary data.</text>
</comment>
<dbReference type="EC" id="4.2.2.2" evidence="10"/>
<feature type="compositionally biased region" description="Polar residues" evidence="11">
    <location>
        <begin position="1"/>
        <end position="19"/>
    </location>
</feature>
<dbReference type="InterPro" id="IPR004898">
    <property type="entry name" value="Pectate_lyase_PlyH/PlyE-like"/>
</dbReference>
<sequence>MERRTATNVFPSPPTTSHLSKPITVAAGQTFTPPQAYTRYDRGSGACEGQTEGGDSDAVFLLEEGATLSRVVIGKDQSEGVHCLGG</sequence>
<proteinExistence type="inferred from homology"/>
<evidence type="ECO:0000256" key="5">
    <source>
        <dbReference type="ARBA" id="ARBA00022525"/>
    </source>
</evidence>
<comment type="function">
    <text evidence="9 10">Pectinolytic enzyme consist of four classes of enzymes: pectin lyase, polygalacturonase, pectin methylesterase and rhamnogalacturonase. Among pectinolytic enzymes, pectin lyase is the most important in depolymerization of pectin, since it cleaves internal glycosidic bonds of highly methylated pectins. Favors pectate, the anion, over pectin, the methyl ester.</text>
</comment>
<evidence type="ECO:0000256" key="8">
    <source>
        <dbReference type="ARBA" id="ARBA00023239"/>
    </source>
</evidence>
<evidence type="ECO:0000256" key="1">
    <source>
        <dbReference type="ARBA" id="ARBA00000695"/>
    </source>
</evidence>
<keyword evidence="8 10" id="KW-0456">Lyase</keyword>
<dbReference type="Gene3D" id="2.160.20.10">
    <property type="entry name" value="Single-stranded right-handed beta-helix, Pectin lyase-like"/>
    <property type="match status" value="1"/>
</dbReference>
<organism evidence="12 13">
    <name type="scientific">Marasmius crinis-equi</name>
    <dbReference type="NCBI Taxonomy" id="585013"/>
    <lineage>
        <taxon>Eukaryota</taxon>
        <taxon>Fungi</taxon>
        <taxon>Dikarya</taxon>
        <taxon>Basidiomycota</taxon>
        <taxon>Agaricomycotina</taxon>
        <taxon>Agaricomycetes</taxon>
        <taxon>Agaricomycetidae</taxon>
        <taxon>Agaricales</taxon>
        <taxon>Marasmiineae</taxon>
        <taxon>Marasmiaceae</taxon>
        <taxon>Marasmius</taxon>
    </lineage>
</organism>
<dbReference type="PANTHER" id="PTHR33407">
    <property type="entry name" value="PECTATE LYASE F-RELATED"/>
    <property type="match status" value="1"/>
</dbReference>
<dbReference type="PANTHER" id="PTHR33407:SF9">
    <property type="entry name" value="PECTATE LYASE F-RELATED"/>
    <property type="match status" value="1"/>
</dbReference>
<evidence type="ECO:0000256" key="3">
    <source>
        <dbReference type="ARBA" id="ARBA00004613"/>
    </source>
</evidence>
<comment type="subcellular location">
    <subcellularLocation>
        <location evidence="3 10">Secreted</location>
    </subcellularLocation>
</comment>
<gene>
    <name evidence="12" type="ORF">V5O48_010707</name>
</gene>
<dbReference type="Pfam" id="PF03211">
    <property type="entry name" value="Pectate_lyase"/>
    <property type="match status" value="1"/>
</dbReference>
<dbReference type="SUPFAM" id="SSF51126">
    <property type="entry name" value="Pectin lyase-like"/>
    <property type="match status" value="1"/>
</dbReference>
<name>A0ABR3F7S2_9AGAR</name>
<evidence type="ECO:0000256" key="2">
    <source>
        <dbReference type="ARBA" id="ARBA00001913"/>
    </source>
</evidence>
<dbReference type="InterPro" id="IPR012334">
    <property type="entry name" value="Pectin_lyas_fold"/>
</dbReference>
<dbReference type="Proteomes" id="UP001465976">
    <property type="component" value="Unassembled WGS sequence"/>
</dbReference>
<evidence type="ECO:0000256" key="4">
    <source>
        <dbReference type="ARBA" id="ARBA00006463"/>
    </source>
</evidence>
<evidence type="ECO:0000256" key="7">
    <source>
        <dbReference type="ARBA" id="ARBA00022837"/>
    </source>
</evidence>
<evidence type="ECO:0000256" key="10">
    <source>
        <dbReference type="RuleBase" id="RU367009"/>
    </source>
</evidence>
<keyword evidence="6" id="KW-0732">Signal</keyword>
<feature type="region of interest" description="Disordered" evidence="11">
    <location>
        <begin position="1"/>
        <end position="20"/>
    </location>
</feature>
<evidence type="ECO:0000256" key="9">
    <source>
        <dbReference type="ARBA" id="ARBA00025679"/>
    </source>
</evidence>
<reference evidence="12 13" key="1">
    <citation type="submission" date="2024-02" db="EMBL/GenBank/DDBJ databases">
        <title>A draft genome for the cacao thread blight pathogen Marasmius crinis-equi.</title>
        <authorList>
            <person name="Cohen S.P."/>
            <person name="Baruah I.K."/>
            <person name="Amoako-Attah I."/>
            <person name="Bukari Y."/>
            <person name="Meinhardt L.W."/>
            <person name="Bailey B.A."/>
        </authorList>
    </citation>
    <scope>NUCLEOTIDE SEQUENCE [LARGE SCALE GENOMIC DNA]</scope>
    <source>
        <strain evidence="12 13">GH-76</strain>
    </source>
</reference>